<dbReference type="GO" id="GO:0052689">
    <property type="term" value="F:carboxylic ester hydrolase activity"/>
    <property type="evidence" value="ECO:0007669"/>
    <property type="project" value="UniProtKB-ARBA"/>
</dbReference>
<dbReference type="Pfam" id="PF08530">
    <property type="entry name" value="PepX_C"/>
    <property type="match status" value="1"/>
</dbReference>
<dbReference type="InterPro" id="IPR013736">
    <property type="entry name" value="Xaa-Pro_dipept_C"/>
</dbReference>
<dbReference type="PANTHER" id="PTHR22946">
    <property type="entry name" value="DIENELACTONE HYDROLASE DOMAIN-CONTAINING PROTEIN-RELATED"/>
    <property type="match status" value="1"/>
</dbReference>
<keyword evidence="2" id="KW-0378">Hydrolase</keyword>
<evidence type="ECO:0000259" key="3">
    <source>
        <dbReference type="SMART" id="SM00939"/>
    </source>
</evidence>
<feature type="domain" description="Xaa-Pro dipeptidyl-peptidase C-terminal" evidence="3">
    <location>
        <begin position="313"/>
        <end position="534"/>
    </location>
</feature>
<sequence>MRSKKSKRKKSLLSTSIKVMGLALLVALPGLPRLAAWLANQEGKRKGYRVDQLKLRARDGTKLSTSVYVPEGEGPFPAIIMVHSWFFTRWQCHLYAPYFAQDGYIVVAYDCRGWGTSGDQVHCADPDCELADVEDVIDWLTEKSGLPVNKESLGITGLSYGGGHSFLAAARDPRIKAAVPMNGWTDLEASLNPNGSLKIGWAGFLAMTATWATKLNPRNDLYRWIQTLLFKRDRYREFEEDMRGRSAIYHEDAKCPMLIICAWNDELFDPNQNLAYFDRLNQPKMLYITNGIHISDGGIGPRFWGKDLWGLTKRWFDYWLKGEENGVLSEPLVRLYKPWKREMVAEQGWPPPGVRMHTLYPRRSDGEFRLSSRHHEQRGLATLKPSIFTPVTSGPSLIKFEAMGIGMPGPMQDAGSGYFSFTTSPSRRDYEMIGIAKLRLALLPLAEKVQVNALLYDVPPQGMPRLITHGTMTMEGLKPGSEIVAEMDLIARADLIPKGNRIRLTLSGSDFPYTLPVYGKGAQVVYGDGESRLLLPLRGVD</sequence>
<dbReference type="InterPro" id="IPR005674">
    <property type="entry name" value="CocE/Ser_esterase"/>
</dbReference>
<dbReference type="PANTHER" id="PTHR22946:SF9">
    <property type="entry name" value="POLYKETIDE TRANSFERASE AF380"/>
    <property type="match status" value="1"/>
</dbReference>
<dbReference type="SUPFAM" id="SSF49785">
    <property type="entry name" value="Galactose-binding domain-like"/>
    <property type="match status" value="1"/>
</dbReference>
<evidence type="ECO:0000256" key="1">
    <source>
        <dbReference type="ARBA" id="ARBA00008645"/>
    </source>
</evidence>
<reference evidence="4 5" key="1">
    <citation type="journal article" date="2016" name="Nat. Commun.">
        <title>Thousands of microbial genomes shed light on interconnected biogeochemical processes in an aquifer system.</title>
        <authorList>
            <person name="Anantharaman K."/>
            <person name="Brown C.T."/>
            <person name="Hug L.A."/>
            <person name="Sharon I."/>
            <person name="Castelle C.J."/>
            <person name="Probst A.J."/>
            <person name="Thomas B.C."/>
            <person name="Singh A."/>
            <person name="Wilkins M.J."/>
            <person name="Karaoz U."/>
            <person name="Brodie E.L."/>
            <person name="Williams K.H."/>
            <person name="Hubbard S.S."/>
            <person name="Banfield J.F."/>
        </authorList>
    </citation>
    <scope>NUCLEOTIDE SEQUENCE [LARGE SCALE GENOMIC DNA]</scope>
</reference>
<dbReference type="InterPro" id="IPR029058">
    <property type="entry name" value="AB_hydrolase_fold"/>
</dbReference>
<proteinExistence type="inferred from homology"/>
<dbReference type="Pfam" id="PF02129">
    <property type="entry name" value="Peptidase_S15"/>
    <property type="match status" value="1"/>
</dbReference>
<name>A0A1F2WJ12_9ACTN</name>
<dbReference type="STRING" id="1797197.A2Y75_06615"/>
<dbReference type="Proteomes" id="UP000177876">
    <property type="component" value="Unassembled WGS sequence"/>
</dbReference>
<dbReference type="Gene3D" id="2.60.120.260">
    <property type="entry name" value="Galactose-binding domain-like"/>
    <property type="match status" value="1"/>
</dbReference>
<protein>
    <recommendedName>
        <fullName evidence="3">Xaa-Pro dipeptidyl-peptidase C-terminal domain-containing protein</fullName>
    </recommendedName>
</protein>
<evidence type="ECO:0000313" key="4">
    <source>
        <dbReference type="EMBL" id="OFW56832.1"/>
    </source>
</evidence>
<dbReference type="InterPro" id="IPR050261">
    <property type="entry name" value="FrsA_esterase"/>
</dbReference>
<dbReference type="InterPro" id="IPR000383">
    <property type="entry name" value="Xaa-Pro-like_dom"/>
</dbReference>
<comment type="similarity">
    <text evidence="1">Belongs to the AB hydrolase superfamily.</text>
</comment>
<dbReference type="SMART" id="SM00939">
    <property type="entry name" value="PepX_C"/>
    <property type="match status" value="1"/>
</dbReference>
<dbReference type="InterPro" id="IPR008979">
    <property type="entry name" value="Galactose-bd-like_sf"/>
</dbReference>
<evidence type="ECO:0000256" key="2">
    <source>
        <dbReference type="ARBA" id="ARBA00022801"/>
    </source>
</evidence>
<dbReference type="GO" id="GO:0008239">
    <property type="term" value="F:dipeptidyl-peptidase activity"/>
    <property type="evidence" value="ECO:0007669"/>
    <property type="project" value="InterPro"/>
</dbReference>
<dbReference type="AlphaFoldDB" id="A0A1F2WJ12"/>
<gene>
    <name evidence="4" type="ORF">A2Y75_06615</name>
</gene>
<organism evidence="4 5">
    <name type="scientific">Candidatus Solincola sediminis</name>
    <dbReference type="NCBI Taxonomy" id="1797199"/>
    <lineage>
        <taxon>Bacteria</taxon>
        <taxon>Bacillati</taxon>
        <taxon>Actinomycetota</taxon>
        <taxon>Candidatus Geothermincolia</taxon>
        <taxon>Candidatus Geothermincolales</taxon>
        <taxon>Candidatus Geothermincolaceae</taxon>
        <taxon>Candidatus Solincola</taxon>
    </lineage>
</organism>
<dbReference type="Gene3D" id="3.40.50.1820">
    <property type="entry name" value="alpha/beta hydrolase"/>
    <property type="match status" value="1"/>
</dbReference>
<dbReference type="EMBL" id="MELK01000040">
    <property type="protein sequence ID" value="OFW56832.1"/>
    <property type="molecule type" value="Genomic_DNA"/>
</dbReference>
<evidence type="ECO:0000313" key="5">
    <source>
        <dbReference type="Proteomes" id="UP000177876"/>
    </source>
</evidence>
<dbReference type="SUPFAM" id="SSF53474">
    <property type="entry name" value="alpha/beta-Hydrolases"/>
    <property type="match status" value="1"/>
</dbReference>
<comment type="caution">
    <text evidence="4">The sequence shown here is derived from an EMBL/GenBank/DDBJ whole genome shotgun (WGS) entry which is preliminary data.</text>
</comment>
<accession>A0A1F2WJ12</accession>
<dbReference type="NCBIfam" id="TIGR00976">
    <property type="entry name" value="CocE_NonD"/>
    <property type="match status" value="1"/>
</dbReference>